<comment type="caution">
    <text evidence="2">Lacks conserved residue(s) required for the propagation of feature annotation.</text>
</comment>
<evidence type="ECO:0000259" key="3">
    <source>
        <dbReference type="PROSITE" id="PS50237"/>
    </source>
</evidence>
<evidence type="ECO:0000313" key="4">
    <source>
        <dbReference type="EMBL" id="GFR88453.1"/>
    </source>
</evidence>
<accession>A0AAV4GSD2</accession>
<dbReference type="PANTHER" id="PTHR46435">
    <property type="entry name" value="E3 UBIQUITIN-PROTEIN LIGASE HECTD4-RELATED"/>
    <property type="match status" value="1"/>
</dbReference>
<dbReference type="PROSITE" id="PS50237">
    <property type="entry name" value="HECT"/>
    <property type="match status" value="1"/>
</dbReference>
<dbReference type="InterPro" id="IPR043366">
    <property type="entry name" value="HECTD4"/>
</dbReference>
<evidence type="ECO:0000313" key="5">
    <source>
        <dbReference type="Proteomes" id="UP000762676"/>
    </source>
</evidence>
<name>A0AAV4GSD2_9GAST</name>
<protein>
    <submittedName>
        <fullName evidence="4">HECT domain containing E3 ubiquitin protein ligase 4</fullName>
    </submittedName>
</protein>
<dbReference type="PANTHER" id="PTHR46435:SF1">
    <property type="entry name" value="E3 UBIQUITIN-PROTEIN LIGASE HECTD4-RELATED"/>
    <property type="match status" value="1"/>
</dbReference>
<dbReference type="InterPro" id="IPR000569">
    <property type="entry name" value="HECT_dom"/>
</dbReference>
<keyword evidence="1 2" id="KW-0833">Ubl conjugation pathway</keyword>
<dbReference type="SUPFAM" id="SSF56204">
    <property type="entry name" value="Hect, E3 ligase catalytic domain"/>
    <property type="match status" value="1"/>
</dbReference>
<dbReference type="Gene3D" id="3.90.1750.10">
    <property type="entry name" value="Hect, E3 ligase catalytic domains"/>
    <property type="match status" value="1"/>
</dbReference>
<keyword evidence="5" id="KW-1185">Reference proteome</keyword>
<dbReference type="Pfam" id="PF00632">
    <property type="entry name" value="HECT"/>
    <property type="match status" value="1"/>
</dbReference>
<dbReference type="Proteomes" id="UP000762676">
    <property type="component" value="Unassembled WGS sequence"/>
</dbReference>
<dbReference type="EMBL" id="BMAT01012231">
    <property type="protein sequence ID" value="GFR88453.1"/>
    <property type="molecule type" value="Genomic_DNA"/>
</dbReference>
<reference evidence="4 5" key="1">
    <citation type="journal article" date="2021" name="Elife">
        <title>Chloroplast acquisition without the gene transfer in kleptoplastic sea slugs, Plakobranchus ocellatus.</title>
        <authorList>
            <person name="Maeda T."/>
            <person name="Takahashi S."/>
            <person name="Yoshida T."/>
            <person name="Shimamura S."/>
            <person name="Takaki Y."/>
            <person name="Nagai Y."/>
            <person name="Toyoda A."/>
            <person name="Suzuki Y."/>
            <person name="Arimoto A."/>
            <person name="Ishii H."/>
            <person name="Satoh N."/>
            <person name="Nishiyama T."/>
            <person name="Hasebe M."/>
            <person name="Maruyama T."/>
            <person name="Minagawa J."/>
            <person name="Obokata J."/>
            <person name="Shigenobu S."/>
        </authorList>
    </citation>
    <scope>NUCLEOTIDE SEQUENCE [LARGE SCALE GENOMIC DNA]</scope>
</reference>
<dbReference type="GO" id="GO:0004842">
    <property type="term" value="F:ubiquitin-protein transferase activity"/>
    <property type="evidence" value="ECO:0007669"/>
    <property type="project" value="InterPro"/>
</dbReference>
<feature type="domain" description="HECT" evidence="3">
    <location>
        <begin position="48"/>
        <end position="214"/>
    </location>
</feature>
<comment type="caution">
    <text evidence="4">The sequence shown here is derived from an EMBL/GenBank/DDBJ whole genome shotgun (WGS) entry which is preliminary data.</text>
</comment>
<evidence type="ECO:0000256" key="1">
    <source>
        <dbReference type="ARBA" id="ARBA00022786"/>
    </source>
</evidence>
<dbReference type="GO" id="GO:0042593">
    <property type="term" value="P:glucose homeostasis"/>
    <property type="evidence" value="ECO:0007669"/>
    <property type="project" value="TreeGrafter"/>
</dbReference>
<dbReference type="AlphaFoldDB" id="A0AAV4GSD2"/>
<sequence length="214" mass="23025">MANADVAGEKNVQSSVLCQSYRQLCSLSSRKLCVRLACGGDPTYSFNVRMTGEEVHGTSGSFRHYLWQVAKELQSSAVSLLMACPGSGATGGGVGSKGRLILKPGKMTYPEENLLVFVGQLLGITIRADIPLGLDLLSTVWKLLVGMNLDPCLDLSEADVVTYKHIKRIEMAESEEELESVLGESSTRFVYTTLTGMDIELLPGGRATPVSYVG</sequence>
<gene>
    <name evidence="4" type="ORF">ElyMa_006100200</name>
</gene>
<proteinExistence type="predicted"/>
<dbReference type="InterPro" id="IPR035983">
    <property type="entry name" value="Hect_E3_ubiquitin_ligase"/>
</dbReference>
<evidence type="ECO:0000256" key="2">
    <source>
        <dbReference type="PROSITE-ProRule" id="PRU00104"/>
    </source>
</evidence>
<organism evidence="4 5">
    <name type="scientific">Elysia marginata</name>
    <dbReference type="NCBI Taxonomy" id="1093978"/>
    <lineage>
        <taxon>Eukaryota</taxon>
        <taxon>Metazoa</taxon>
        <taxon>Spiralia</taxon>
        <taxon>Lophotrochozoa</taxon>
        <taxon>Mollusca</taxon>
        <taxon>Gastropoda</taxon>
        <taxon>Heterobranchia</taxon>
        <taxon>Euthyneura</taxon>
        <taxon>Panpulmonata</taxon>
        <taxon>Sacoglossa</taxon>
        <taxon>Placobranchoidea</taxon>
        <taxon>Plakobranchidae</taxon>
        <taxon>Elysia</taxon>
    </lineage>
</organism>